<evidence type="ECO:0000256" key="5">
    <source>
        <dbReference type="ARBA" id="ARBA00023136"/>
    </source>
</evidence>
<dbReference type="AlphaFoldDB" id="A0A4U0P1N8"/>
<dbReference type="InterPro" id="IPR037066">
    <property type="entry name" value="Plug_dom_sf"/>
</dbReference>
<comment type="similarity">
    <text evidence="7">Belongs to the TonB-dependent receptor family.</text>
</comment>
<dbReference type="Pfam" id="PF13715">
    <property type="entry name" value="CarbopepD_reg_2"/>
    <property type="match status" value="1"/>
</dbReference>
<dbReference type="GO" id="GO:0009279">
    <property type="term" value="C:cell outer membrane"/>
    <property type="evidence" value="ECO:0007669"/>
    <property type="project" value="UniProtKB-SubCell"/>
</dbReference>
<reference evidence="11 12" key="1">
    <citation type="submission" date="2019-04" db="EMBL/GenBank/DDBJ databases">
        <title>Sphingobacterium olei sp. nov., isolated from oil-contaminated soil.</title>
        <authorList>
            <person name="Liu B."/>
        </authorList>
    </citation>
    <scope>NUCLEOTIDE SEQUENCE [LARGE SCALE GENOMIC DNA]</scope>
    <source>
        <strain evidence="11 12">HAL-9</strain>
    </source>
</reference>
<dbReference type="Gene3D" id="2.40.170.20">
    <property type="entry name" value="TonB-dependent receptor, beta-barrel domain"/>
    <property type="match status" value="1"/>
</dbReference>
<keyword evidence="4 7" id="KW-0812">Transmembrane</keyword>
<evidence type="ECO:0000256" key="1">
    <source>
        <dbReference type="ARBA" id="ARBA00004571"/>
    </source>
</evidence>
<protein>
    <submittedName>
        <fullName evidence="11">SusC/RagA family TonB-linked outer membrane protein</fullName>
    </submittedName>
</protein>
<dbReference type="InterPro" id="IPR023996">
    <property type="entry name" value="TonB-dep_OMP_SusC/RagA"/>
</dbReference>
<keyword evidence="6 7" id="KW-0998">Cell outer membrane</keyword>
<comment type="subcellular location">
    <subcellularLocation>
        <location evidence="1 7">Cell outer membrane</location>
        <topology evidence="1 7">Multi-pass membrane protein</topology>
    </subcellularLocation>
</comment>
<proteinExistence type="inferred from homology"/>
<keyword evidence="3 7" id="KW-1134">Transmembrane beta strand</keyword>
<evidence type="ECO:0000313" key="12">
    <source>
        <dbReference type="Proteomes" id="UP000306808"/>
    </source>
</evidence>
<dbReference type="FunFam" id="2.170.130.10:FF:000008">
    <property type="entry name" value="SusC/RagA family TonB-linked outer membrane protein"/>
    <property type="match status" value="1"/>
</dbReference>
<evidence type="ECO:0000256" key="9">
    <source>
        <dbReference type="SAM" id="Phobius"/>
    </source>
</evidence>
<gene>
    <name evidence="11" type="ORF">FAZ15_07885</name>
</gene>
<keyword evidence="5 7" id="KW-0472">Membrane</keyword>
<dbReference type="Pfam" id="PF07715">
    <property type="entry name" value="Plug"/>
    <property type="match status" value="1"/>
</dbReference>
<dbReference type="InterPro" id="IPR008969">
    <property type="entry name" value="CarboxyPept-like_regulatory"/>
</dbReference>
<feature type="domain" description="TonB-dependent receptor plug" evidence="10">
    <location>
        <begin position="122"/>
        <end position="229"/>
    </location>
</feature>
<dbReference type="InterPro" id="IPR036942">
    <property type="entry name" value="Beta-barrel_TonB_sf"/>
</dbReference>
<feature type="region of interest" description="Disordered" evidence="8">
    <location>
        <begin position="1046"/>
        <end position="1065"/>
    </location>
</feature>
<dbReference type="PROSITE" id="PS52016">
    <property type="entry name" value="TONB_DEPENDENT_REC_3"/>
    <property type="match status" value="1"/>
</dbReference>
<evidence type="ECO:0000256" key="3">
    <source>
        <dbReference type="ARBA" id="ARBA00022452"/>
    </source>
</evidence>
<dbReference type="InterPro" id="IPR039426">
    <property type="entry name" value="TonB-dep_rcpt-like"/>
</dbReference>
<dbReference type="OrthoDB" id="9768177at2"/>
<keyword evidence="2 7" id="KW-0813">Transport</keyword>
<dbReference type="InterPro" id="IPR012910">
    <property type="entry name" value="Plug_dom"/>
</dbReference>
<dbReference type="SUPFAM" id="SSF49464">
    <property type="entry name" value="Carboxypeptidase regulatory domain-like"/>
    <property type="match status" value="1"/>
</dbReference>
<dbReference type="SUPFAM" id="SSF56935">
    <property type="entry name" value="Porins"/>
    <property type="match status" value="1"/>
</dbReference>
<dbReference type="Proteomes" id="UP000306808">
    <property type="component" value="Unassembled WGS sequence"/>
</dbReference>
<accession>A0A4U0P1N8</accession>
<evidence type="ECO:0000256" key="6">
    <source>
        <dbReference type="ARBA" id="ARBA00023237"/>
    </source>
</evidence>
<keyword evidence="12" id="KW-1185">Reference proteome</keyword>
<organism evidence="11 12">
    <name type="scientific">Sphingobacterium olei</name>
    <dbReference type="NCBI Taxonomy" id="2571155"/>
    <lineage>
        <taxon>Bacteria</taxon>
        <taxon>Pseudomonadati</taxon>
        <taxon>Bacteroidota</taxon>
        <taxon>Sphingobacteriia</taxon>
        <taxon>Sphingobacteriales</taxon>
        <taxon>Sphingobacteriaceae</taxon>
        <taxon>Sphingobacterium</taxon>
    </lineage>
</organism>
<evidence type="ECO:0000313" key="11">
    <source>
        <dbReference type="EMBL" id="TJZ61119.1"/>
    </source>
</evidence>
<dbReference type="EMBL" id="SUME01000003">
    <property type="protein sequence ID" value="TJZ61119.1"/>
    <property type="molecule type" value="Genomic_DNA"/>
</dbReference>
<dbReference type="Gene3D" id="2.60.40.1120">
    <property type="entry name" value="Carboxypeptidase-like, regulatory domain"/>
    <property type="match status" value="1"/>
</dbReference>
<dbReference type="RefSeq" id="WP_136900777.1">
    <property type="nucleotide sequence ID" value="NZ_SUME01000003.1"/>
</dbReference>
<evidence type="ECO:0000256" key="2">
    <source>
        <dbReference type="ARBA" id="ARBA00022448"/>
    </source>
</evidence>
<evidence type="ECO:0000256" key="4">
    <source>
        <dbReference type="ARBA" id="ARBA00022692"/>
    </source>
</evidence>
<dbReference type="NCBIfam" id="TIGR04056">
    <property type="entry name" value="OMP_RagA_SusC"/>
    <property type="match status" value="1"/>
</dbReference>
<sequence>MDKHFFAKTKIIPFLFVLYSIFVCANLYAQSDLRKGRVVDATTKKPINGATLKIVETGLSASSGSDGTFQISGKSTETLEVSVVGYTTRRVPLSGNITEIGLQSEEEELEEVVVVGYGTLRKRDVTGAISQVSGDEIRERPVQNVAEALQGKAAGVNVSSNIRPGETPSIRIRGNRSLTANNEPLVVVDGIPLVGGVLGDISPNDIESMDVLKDASATAIYGSRGANGVILITTKKGKSGRTSASYRGTATVDRYKSLTDWMDGGQYIDRWRESLMNGNLYSTAKYTDAFTPVGRGYADPFEDERRMSLGQDAFSRNRVWQGYEWEDFGKVVKTRPTTAAEQAMGWPAEVPIYNSANIPTHDWVGDVTRPGVTQNHQVSVSSGNEKSRIYASLDYFDQQGVLKDQDYERFNITLNGDINATDWLSFGASIFASTSIQNYGILAPNTSNTGAKDILSRALSQFPFAAPTNDNGDWIVNPGGNLQIFNPVMDIDQVKNERRTYAVSPTLFTEVQILPWLKYRLNFGTQFRNYRAGAWTGPNATSHLNNRPNTAGYTNEQRLGWVAENLLFVDKDFGEDHRLGVTLLQSAQRERFESINTNVIGTVYDISYWYDLASNTNGRPNGYGTGFSENTLMSWMGRVNYGYKGKYLLTATGRYDGASVLAPGHKWHFYPSMALAWNIMDEGFMSAVTWVDELKLRAGYGVTGNAGVNPYTSSGPLSRNPYAFGDGAAVGYLPQLVRNPLLEWENTAQYNLGLDFSLWSSRIGGSIEMYQGNTSSLLLERSLPPVSGYVSKLENIGKTLNRGLEITLNTVNIQKEDFSWSTSINWNTNREEIVELQNGKEDMLADRRFIGHPTQVFFHYDNAGIWQNTPEDIAEIQQFNANGHRFAPGDIRVVDQNGDYRITGDDMVIRGTTRPKWAGGITNTVRYKAFTLSTFIYARFGQTFYGGYPNSYGGIWPNGRVENDLWSFENPNGAWPRANLIGNRDNITPAMQYHDGSFVSVRNISLTYDLPKLLLERQFVKGIQLNAQVMNPFLFGKDAVKMGYNPDDDTNWERSSGDGNPLGGNNNNTILPQSYVFSIRANF</sequence>
<evidence type="ECO:0000256" key="7">
    <source>
        <dbReference type="PROSITE-ProRule" id="PRU01360"/>
    </source>
</evidence>
<evidence type="ECO:0000259" key="10">
    <source>
        <dbReference type="Pfam" id="PF07715"/>
    </source>
</evidence>
<name>A0A4U0P1N8_9SPHI</name>
<keyword evidence="9" id="KW-1133">Transmembrane helix</keyword>
<comment type="caution">
    <text evidence="11">The sequence shown here is derived from an EMBL/GenBank/DDBJ whole genome shotgun (WGS) entry which is preliminary data.</text>
</comment>
<dbReference type="NCBIfam" id="TIGR04057">
    <property type="entry name" value="SusC_RagA_signa"/>
    <property type="match status" value="1"/>
</dbReference>
<evidence type="ECO:0000256" key="8">
    <source>
        <dbReference type="SAM" id="MobiDB-lite"/>
    </source>
</evidence>
<dbReference type="InterPro" id="IPR023997">
    <property type="entry name" value="TonB-dep_OMP_SusC/RagA_CS"/>
</dbReference>
<dbReference type="Gene3D" id="2.170.130.10">
    <property type="entry name" value="TonB-dependent receptor, plug domain"/>
    <property type="match status" value="1"/>
</dbReference>
<feature type="transmembrane region" description="Helical" evidence="9">
    <location>
        <begin position="12"/>
        <end position="29"/>
    </location>
</feature>